<dbReference type="PROSITE" id="PS51071">
    <property type="entry name" value="HTH_RPIR"/>
    <property type="match status" value="1"/>
</dbReference>
<accession>A0A2K8KFK8</accession>
<dbReference type="PANTHER" id="PTHR30514:SF1">
    <property type="entry name" value="HTH-TYPE TRANSCRIPTIONAL REGULATOR HEXR-RELATED"/>
    <property type="match status" value="1"/>
</dbReference>
<dbReference type="InterPro" id="IPR047640">
    <property type="entry name" value="RpiR-like"/>
</dbReference>
<evidence type="ECO:0000313" key="2">
    <source>
        <dbReference type="EMBL" id="ATX70480.1"/>
    </source>
</evidence>
<dbReference type="GO" id="GO:0097367">
    <property type="term" value="F:carbohydrate derivative binding"/>
    <property type="evidence" value="ECO:0007669"/>
    <property type="project" value="InterPro"/>
</dbReference>
<dbReference type="InterPro" id="IPR046348">
    <property type="entry name" value="SIS_dom_sf"/>
</dbReference>
<evidence type="ECO:0000259" key="1">
    <source>
        <dbReference type="PROSITE" id="PS51071"/>
    </source>
</evidence>
<dbReference type="AlphaFoldDB" id="A0A2K8KFK8"/>
<dbReference type="PANTHER" id="PTHR30514">
    <property type="entry name" value="GLUCOKINASE"/>
    <property type="match status" value="1"/>
</dbReference>
<feature type="domain" description="HTH rpiR-type" evidence="1">
    <location>
        <begin position="1"/>
        <end position="70"/>
    </location>
</feature>
<proteinExistence type="predicted"/>
<dbReference type="GO" id="GO:1901135">
    <property type="term" value="P:carbohydrate derivative metabolic process"/>
    <property type="evidence" value="ECO:0007669"/>
    <property type="project" value="InterPro"/>
</dbReference>
<dbReference type="GO" id="GO:0003677">
    <property type="term" value="F:DNA binding"/>
    <property type="evidence" value="ECO:0007669"/>
    <property type="project" value="InterPro"/>
</dbReference>
<dbReference type="GO" id="GO:0003700">
    <property type="term" value="F:DNA-binding transcription factor activity"/>
    <property type="evidence" value="ECO:0007669"/>
    <property type="project" value="InterPro"/>
</dbReference>
<sequence>MINISNLTNDEVDFYNYTLKNVDLLIYSSLNEVSRDYGCGISFIYRFFEKIQVSGLKEYIHRLSFQLGMQATTDQDLQEERTTKDKKIGDSNLKTIEGIGYKLLADYNINNNLNYAMMKEQLSKLEYLCETISDVKNIYRFGLGHSELAIKELFGMLEKFGIDVCQHFKDENIDQFIHNMKPNSVFIVYSFRGMHPYTLKLIKKVHQKKNLHSFLLTANSKTKFAKYFQEIIYINNNVRNLDYLNKPVLISPFNSLVFFNDFIKNIYYLINQKALSEKNEFKQEIEGWRNL</sequence>
<name>A0A2K8KFK8_9MOLU</name>
<organism evidence="2 3">
    <name type="scientific">Spiroplasma clarkii</name>
    <dbReference type="NCBI Taxonomy" id="2139"/>
    <lineage>
        <taxon>Bacteria</taxon>
        <taxon>Bacillati</taxon>
        <taxon>Mycoplasmatota</taxon>
        <taxon>Mollicutes</taxon>
        <taxon>Entomoplasmatales</taxon>
        <taxon>Spiroplasmataceae</taxon>
        <taxon>Spiroplasma</taxon>
    </lineage>
</organism>
<dbReference type="InterPro" id="IPR000281">
    <property type="entry name" value="HTH_RpiR"/>
</dbReference>
<dbReference type="Gene3D" id="3.40.50.10490">
    <property type="entry name" value="Glucose-6-phosphate isomerase like protein, domain 1"/>
    <property type="match status" value="1"/>
</dbReference>
<dbReference type="Gene3D" id="1.10.10.10">
    <property type="entry name" value="Winged helix-like DNA-binding domain superfamily/Winged helix DNA-binding domain"/>
    <property type="match status" value="1"/>
</dbReference>
<keyword evidence="3" id="KW-1185">Reference proteome</keyword>
<reference evidence="2 3" key="1">
    <citation type="submission" date="2017-11" db="EMBL/GenBank/DDBJ databases">
        <title>Complete genome sequence of Spiroplasma clarkii CN-5 (DSM 19994).</title>
        <authorList>
            <person name="Tsai Y.-M."/>
            <person name="Chang A."/>
            <person name="Lo W.-S."/>
            <person name="Kuo C.-H."/>
        </authorList>
    </citation>
    <scope>NUCLEOTIDE SEQUENCE [LARGE SCALE GENOMIC DNA]</scope>
    <source>
        <strain evidence="2 3">CN-5</strain>
    </source>
</reference>
<gene>
    <name evidence="2" type="ORF">SCLAR_v1c01490</name>
</gene>
<dbReference type="EMBL" id="CP024870">
    <property type="protein sequence ID" value="ATX70480.1"/>
    <property type="molecule type" value="Genomic_DNA"/>
</dbReference>
<evidence type="ECO:0000313" key="3">
    <source>
        <dbReference type="Proteomes" id="UP000231179"/>
    </source>
</evidence>
<dbReference type="SUPFAM" id="SSF53697">
    <property type="entry name" value="SIS domain"/>
    <property type="match status" value="1"/>
</dbReference>
<dbReference type="Proteomes" id="UP000231179">
    <property type="component" value="Chromosome"/>
</dbReference>
<dbReference type="InterPro" id="IPR036388">
    <property type="entry name" value="WH-like_DNA-bd_sf"/>
</dbReference>
<protein>
    <recommendedName>
        <fullName evidence="1">HTH rpiR-type domain-containing protein</fullName>
    </recommendedName>
</protein>